<gene>
    <name evidence="2" type="ORF">MNBD_ALPHA11-1626</name>
</gene>
<dbReference type="InterPro" id="IPR050266">
    <property type="entry name" value="AB_hydrolase_sf"/>
</dbReference>
<dbReference type="Gene3D" id="3.40.50.1820">
    <property type="entry name" value="alpha/beta hydrolase"/>
    <property type="match status" value="1"/>
</dbReference>
<dbReference type="InterPro" id="IPR029058">
    <property type="entry name" value="AB_hydrolase_fold"/>
</dbReference>
<protein>
    <recommendedName>
        <fullName evidence="1">AB hydrolase-1 domain-containing protein</fullName>
    </recommendedName>
</protein>
<sequence>SYLTGEISNADYVLLHGLPLDSQSWHGLENELHGNVLRADLPDHGRSGGTPPAPLPWMKSLMQTCKSRPTIIAHSIGCEYALKYAMAHPDTVSNIVLISPFFLQKQASLLMQNPPILGAIVKLAGAAKILKQATGLPDEKNPLIASAVTNLQRPGKIRRFANELARVSKPALRDELREALKSIQVPVTIIVGENDRLLESAFHHKTHIIQKSGHNPQLANPKQLAKIISSINQSSLHG</sequence>
<dbReference type="EMBL" id="UOEQ01000555">
    <property type="protein sequence ID" value="VAW24754.1"/>
    <property type="molecule type" value="Genomic_DNA"/>
</dbReference>
<dbReference type="GO" id="GO:0016020">
    <property type="term" value="C:membrane"/>
    <property type="evidence" value="ECO:0007669"/>
    <property type="project" value="TreeGrafter"/>
</dbReference>
<dbReference type="SUPFAM" id="SSF53474">
    <property type="entry name" value="alpha/beta-Hydrolases"/>
    <property type="match status" value="1"/>
</dbReference>
<dbReference type="AlphaFoldDB" id="A0A3B0UXV5"/>
<evidence type="ECO:0000259" key="1">
    <source>
        <dbReference type="Pfam" id="PF12697"/>
    </source>
</evidence>
<dbReference type="InterPro" id="IPR000073">
    <property type="entry name" value="AB_hydrolase_1"/>
</dbReference>
<proteinExistence type="predicted"/>
<name>A0A3B0UXV5_9ZZZZ</name>
<feature type="non-terminal residue" evidence="2">
    <location>
        <position position="1"/>
    </location>
</feature>
<accession>A0A3B0UXV5</accession>
<feature type="domain" description="AB hydrolase-1" evidence="1">
    <location>
        <begin position="13"/>
        <end position="226"/>
    </location>
</feature>
<evidence type="ECO:0000313" key="2">
    <source>
        <dbReference type="EMBL" id="VAW24754.1"/>
    </source>
</evidence>
<reference evidence="2" key="1">
    <citation type="submission" date="2018-06" db="EMBL/GenBank/DDBJ databases">
        <authorList>
            <person name="Zhirakovskaya E."/>
        </authorList>
    </citation>
    <scope>NUCLEOTIDE SEQUENCE</scope>
</reference>
<dbReference type="PANTHER" id="PTHR43798">
    <property type="entry name" value="MONOACYLGLYCEROL LIPASE"/>
    <property type="match status" value="1"/>
</dbReference>
<dbReference type="PANTHER" id="PTHR43798:SF33">
    <property type="entry name" value="HYDROLASE, PUTATIVE (AFU_ORTHOLOGUE AFUA_2G14860)-RELATED"/>
    <property type="match status" value="1"/>
</dbReference>
<dbReference type="Pfam" id="PF12697">
    <property type="entry name" value="Abhydrolase_6"/>
    <property type="match status" value="1"/>
</dbReference>
<organism evidence="2">
    <name type="scientific">hydrothermal vent metagenome</name>
    <dbReference type="NCBI Taxonomy" id="652676"/>
    <lineage>
        <taxon>unclassified sequences</taxon>
        <taxon>metagenomes</taxon>
        <taxon>ecological metagenomes</taxon>
    </lineage>
</organism>